<accession>A0A2S7X3X1</accession>
<dbReference type="Pfam" id="PF00990">
    <property type="entry name" value="GGDEF"/>
    <property type="match status" value="1"/>
</dbReference>
<comment type="catalytic activity">
    <reaction evidence="2">
        <text>2 GTP = 3',3'-c-di-GMP + 2 diphosphate</text>
        <dbReference type="Rhea" id="RHEA:24898"/>
        <dbReference type="ChEBI" id="CHEBI:33019"/>
        <dbReference type="ChEBI" id="CHEBI:37565"/>
        <dbReference type="ChEBI" id="CHEBI:58805"/>
        <dbReference type="EC" id="2.7.7.65"/>
    </reaction>
</comment>
<gene>
    <name evidence="5" type="ORF">BTO22_15635</name>
</gene>
<feature type="transmembrane region" description="Helical" evidence="3">
    <location>
        <begin position="12"/>
        <end position="28"/>
    </location>
</feature>
<dbReference type="InterPro" id="IPR029787">
    <property type="entry name" value="Nucleotide_cyclase"/>
</dbReference>
<name>A0A2S7X3X1_9GAMM</name>
<sequence length="442" mass="51040">MAKNKFNIKYVYLKFFLCMFLLSFYWLYQYNRLEANSFKMEFRENITKLYDTIRKVTPFYLNTKTVLLSQGTYTINMVSVIVNQDSKVKKLSSGINLLETEIKRYIGDDYWSISVLQQSESNANTAHFKPLHEVHRVLNYEFGFDTNGISRILNNENMPTTYQAFAQCDLKLTEPYIEQFSEQKIRSIFYPIYVNKEISAMFVLDVKASMFTHWLDTFNEKRNSFLDYSDGLDVSMRSEETIEIPCSPIDNELILSINMKSVLLVSFLFSLFMTSIFCLIETAAFRLIDYFAIDQMTGLYRRDFHEMKLNRTSGKSVIIVDIDDFKSINDQFGHFKGDLVIKEVCRRLQKNVRSKDFAIRWGGEEFVIVLNNISHSGLINRTEAIRHSIAAGTIVGMKVTVSIGATTGKASSFKKALKMADTALYQSKHSGKNRVTVLEGVK</sequence>
<comment type="caution">
    <text evidence="5">The sequence shown here is derived from an EMBL/GenBank/DDBJ whole genome shotgun (WGS) entry which is preliminary data.</text>
</comment>
<keyword evidence="3" id="KW-0472">Membrane</keyword>
<dbReference type="EMBL" id="MSCO01000002">
    <property type="protein sequence ID" value="PQJ84917.1"/>
    <property type="molecule type" value="Genomic_DNA"/>
</dbReference>
<dbReference type="AlphaFoldDB" id="A0A2S7X3X1"/>
<protein>
    <recommendedName>
        <fullName evidence="1">diguanylate cyclase</fullName>
        <ecNumber evidence="1">2.7.7.65</ecNumber>
    </recommendedName>
</protein>
<evidence type="ECO:0000256" key="1">
    <source>
        <dbReference type="ARBA" id="ARBA00012528"/>
    </source>
</evidence>
<dbReference type="SUPFAM" id="SSF55073">
    <property type="entry name" value="Nucleotide cyclase"/>
    <property type="match status" value="1"/>
</dbReference>
<evidence type="ECO:0000256" key="3">
    <source>
        <dbReference type="SAM" id="Phobius"/>
    </source>
</evidence>
<keyword evidence="3" id="KW-0812">Transmembrane</keyword>
<dbReference type="EC" id="2.7.7.65" evidence="1"/>
<proteinExistence type="predicted"/>
<dbReference type="RefSeq" id="WP_105056296.1">
    <property type="nucleotide sequence ID" value="NZ_CAWNRT010000002.1"/>
</dbReference>
<dbReference type="CDD" id="cd01949">
    <property type="entry name" value="GGDEF"/>
    <property type="match status" value="1"/>
</dbReference>
<feature type="domain" description="GGDEF" evidence="4">
    <location>
        <begin position="313"/>
        <end position="440"/>
    </location>
</feature>
<reference evidence="5 6" key="1">
    <citation type="submission" date="2016-12" db="EMBL/GenBank/DDBJ databases">
        <title>Diversity of luminous bacteria.</title>
        <authorList>
            <person name="Yoshizawa S."/>
            <person name="Kogure K."/>
        </authorList>
    </citation>
    <scope>NUCLEOTIDE SEQUENCE [LARGE SCALE GENOMIC DNA]</scope>
    <source>
        <strain evidence="5 6">ATCC 33715</strain>
    </source>
</reference>
<dbReference type="OrthoDB" id="5800589at2"/>
<dbReference type="PANTHER" id="PTHR45138">
    <property type="entry name" value="REGULATORY COMPONENTS OF SENSORY TRANSDUCTION SYSTEM"/>
    <property type="match status" value="1"/>
</dbReference>
<dbReference type="Gene3D" id="3.30.70.270">
    <property type="match status" value="1"/>
</dbReference>
<dbReference type="InterPro" id="IPR050469">
    <property type="entry name" value="Diguanylate_Cyclase"/>
</dbReference>
<evidence type="ECO:0000259" key="4">
    <source>
        <dbReference type="PROSITE" id="PS50887"/>
    </source>
</evidence>
<dbReference type="PROSITE" id="PS50887">
    <property type="entry name" value="GGDEF"/>
    <property type="match status" value="1"/>
</dbReference>
<dbReference type="PANTHER" id="PTHR45138:SF9">
    <property type="entry name" value="DIGUANYLATE CYCLASE DGCM-RELATED"/>
    <property type="match status" value="1"/>
</dbReference>
<dbReference type="NCBIfam" id="TIGR00254">
    <property type="entry name" value="GGDEF"/>
    <property type="match status" value="1"/>
</dbReference>
<evidence type="ECO:0000256" key="2">
    <source>
        <dbReference type="ARBA" id="ARBA00034247"/>
    </source>
</evidence>
<dbReference type="Proteomes" id="UP000239263">
    <property type="component" value="Unassembled WGS sequence"/>
</dbReference>
<dbReference type="GO" id="GO:0052621">
    <property type="term" value="F:diguanylate cyclase activity"/>
    <property type="evidence" value="ECO:0007669"/>
    <property type="project" value="UniProtKB-EC"/>
</dbReference>
<evidence type="ECO:0000313" key="5">
    <source>
        <dbReference type="EMBL" id="PQJ84917.1"/>
    </source>
</evidence>
<keyword evidence="3" id="KW-1133">Transmembrane helix</keyword>
<dbReference type="SMART" id="SM00267">
    <property type="entry name" value="GGDEF"/>
    <property type="match status" value="1"/>
</dbReference>
<feature type="transmembrane region" description="Helical" evidence="3">
    <location>
        <begin position="261"/>
        <end position="280"/>
    </location>
</feature>
<organism evidence="5 6">
    <name type="scientific">Aliivibrio sifiae</name>
    <dbReference type="NCBI Taxonomy" id="566293"/>
    <lineage>
        <taxon>Bacteria</taxon>
        <taxon>Pseudomonadati</taxon>
        <taxon>Pseudomonadota</taxon>
        <taxon>Gammaproteobacteria</taxon>
        <taxon>Vibrionales</taxon>
        <taxon>Vibrionaceae</taxon>
        <taxon>Aliivibrio</taxon>
    </lineage>
</organism>
<dbReference type="InterPro" id="IPR043128">
    <property type="entry name" value="Rev_trsase/Diguanyl_cyclase"/>
</dbReference>
<evidence type="ECO:0000313" key="6">
    <source>
        <dbReference type="Proteomes" id="UP000239263"/>
    </source>
</evidence>
<dbReference type="InterPro" id="IPR000160">
    <property type="entry name" value="GGDEF_dom"/>
</dbReference>